<dbReference type="EMBL" id="QUNO01000023">
    <property type="protein sequence ID" value="REH30684.1"/>
    <property type="molecule type" value="Genomic_DNA"/>
</dbReference>
<gene>
    <name evidence="1" type="ORF">BCF44_12342</name>
</gene>
<dbReference type="AlphaFoldDB" id="A0A3E0GXW1"/>
<organism evidence="1 2">
    <name type="scientific">Kutzneria buriramensis</name>
    <dbReference type="NCBI Taxonomy" id="1045776"/>
    <lineage>
        <taxon>Bacteria</taxon>
        <taxon>Bacillati</taxon>
        <taxon>Actinomycetota</taxon>
        <taxon>Actinomycetes</taxon>
        <taxon>Pseudonocardiales</taxon>
        <taxon>Pseudonocardiaceae</taxon>
        <taxon>Kutzneria</taxon>
    </lineage>
</organism>
<evidence type="ECO:0000313" key="2">
    <source>
        <dbReference type="Proteomes" id="UP000256269"/>
    </source>
</evidence>
<name>A0A3E0GXW1_9PSEU</name>
<keyword evidence="2" id="KW-1185">Reference proteome</keyword>
<sequence length="226" mass="24568">MRKMVADQNFSHVKHVGERISFQDLSLSRCTFSSCTLGQGAGLETPTHVRNVDCTECTFDSCSGLGILFDSVTLTDINIAGHPLSLSGCLFRHVTLQGKQGTWVLKKLSPHAADSTTANSLELTQKFYQKGDWALDTSRAQFSETAVFDLPGDLVLRDNATQFIITKTKASEFDNRESLPDLADLVIRKAARSQFDSIVVVAGGDASELAEDLEVLQKLVDLGIAA</sequence>
<dbReference type="Proteomes" id="UP000256269">
    <property type="component" value="Unassembled WGS sequence"/>
</dbReference>
<evidence type="ECO:0008006" key="3">
    <source>
        <dbReference type="Google" id="ProtNLM"/>
    </source>
</evidence>
<reference evidence="1 2" key="1">
    <citation type="submission" date="2018-08" db="EMBL/GenBank/DDBJ databases">
        <title>Genomic Encyclopedia of Archaeal and Bacterial Type Strains, Phase II (KMG-II): from individual species to whole genera.</title>
        <authorList>
            <person name="Goeker M."/>
        </authorList>
    </citation>
    <scope>NUCLEOTIDE SEQUENCE [LARGE SCALE GENOMIC DNA]</scope>
    <source>
        <strain evidence="1 2">DSM 45791</strain>
    </source>
</reference>
<protein>
    <recommendedName>
        <fullName evidence="3">Pentapeptide repeat protein</fullName>
    </recommendedName>
</protein>
<dbReference type="SUPFAM" id="SSF141571">
    <property type="entry name" value="Pentapeptide repeat-like"/>
    <property type="match status" value="1"/>
</dbReference>
<comment type="caution">
    <text evidence="1">The sequence shown here is derived from an EMBL/GenBank/DDBJ whole genome shotgun (WGS) entry which is preliminary data.</text>
</comment>
<proteinExistence type="predicted"/>
<evidence type="ECO:0000313" key="1">
    <source>
        <dbReference type="EMBL" id="REH30684.1"/>
    </source>
</evidence>
<accession>A0A3E0GXW1</accession>
<dbReference type="Gene3D" id="2.160.20.80">
    <property type="entry name" value="E3 ubiquitin-protein ligase SopA"/>
    <property type="match status" value="1"/>
</dbReference>